<proteinExistence type="predicted"/>
<feature type="region of interest" description="Disordered" evidence="1">
    <location>
        <begin position="1"/>
        <end position="70"/>
    </location>
</feature>
<sequence length="70" mass="7927">MQDANDPGTGLEDLLVGYEEGREEEDDEEEEEEEENIGLEEPQSATLKKRAVKDVPAPEKSTQLFRKTFS</sequence>
<name>A0A0G4F713_9ALVE</name>
<dbReference type="EMBL" id="CDMZ01000173">
    <property type="protein sequence ID" value="CEM08390.1"/>
    <property type="molecule type" value="Genomic_DNA"/>
</dbReference>
<dbReference type="AlphaFoldDB" id="A0A0G4F713"/>
<dbReference type="VEuPathDB" id="CryptoDB:Cvel_15567"/>
<accession>A0A0G4F713</accession>
<feature type="compositionally biased region" description="Acidic residues" evidence="1">
    <location>
        <begin position="21"/>
        <end position="38"/>
    </location>
</feature>
<gene>
    <name evidence="2" type="ORF">Cvel_15567</name>
</gene>
<organism evidence="2">
    <name type="scientific">Chromera velia CCMP2878</name>
    <dbReference type="NCBI Taxonomy" id="1169474"/>
    <lineage>
        <taxon>Eukaryota</taxon>
        <taxon>Sar</taxon>
        <taxon>Alveolata</taxon>
        <taxon>Colpodellida</taxon>
        <taxon>Chromeraceae</taxon>
        <taxon>Chromera</taxon>
    </lineage>
</organism>
<evidence type="ECO:0000256" key="1">
    <source>
        <dbReference type="SAM" id="MobiDB-lite"/>
    </source>
</evidence>
<feature type="compositionally biased region" description="Polar residues" evidence="1">
    <location>
        <begin position="60"/>
        <end position="70"/>
    </location>
</feature>
<protein>
    <submittedName>
        <fullName evidence="2">Uncharacterized protein</fullName>
    </submittedName>
</protein>
<evidence type="ECO:0000313" key="2">
    <source>
        <dbReference type="EMBL" id="CEM08390.1"/>
    </source>
</evidence>
<reference evidence="2" key="1">
    <citation type="submission" date="2014-11" db="EMBL/GenBank/DDBJ databases">
        <authorList>
            <person name="Otto D Thomas"/>
            <person name="Naeem Raeece"/>
        </authorList>
    </citation>
    <scope>NUCLEOTIDE SEQUENCE</scope>
</reference>